<comment type="caution">
    <text evidence="5">The sequence shown here is derived from an EMBL/GenBank/DDBJ whole genome shotgun (WGS) entry which is preliminary data.</text>
</comment>
<gene>
    <name evidence="5" type="ORF">ENN98_04485</name>
</gene>
<keyword evidence="3" id="KW-0560">Oxidoreductase</keyword>
<dbReference type="GO" id="GO:0009231">
    <property type="term" value="P:riboflavin biosynthetic process"/>
    <property type="evidence" value="ECO:0007669"/>
    <property type="project" value="InterPro"/>
</dbReference>
<dbReference type="PANTHER" id="PTHR38011">
    <property type="entry name" value="DIHYDROFOLATE REDUCTASE FAMILY PROTEIN (AFU_ORTHOLOGUE AFUA_8G06820)"/>
    <property type="match status" value="1"/>
</dbReference>
<dbReference type="SUPFAM" id="SSF53597">
    <property type="entry name" value="Dihydrofolate reductase-like"/>
    <property type="match status" value="1"/>
</dbReference>
<proteinExistence type="predicted"/>
<feature type="non-terminal residue" evidence="5">
    <location>
        <position position="1"/>
    </location>
</feature>
<dbReference type="InterPro" id="IPR050765">
    <property type="entry name" value="Riboflavin_Biosynth_HTPR"/>
</dbReference>
<dbReference type="EMBL" id="DSDS01000104">
    <property type="protein sequence ID" value="HET97940.1"/>
    <property type="molecule type" value="Genomic_DNA"/>
</dbReference>
<sequence>TRLPGGRGRDPLRVVLDGRLRTPPTARIINRDSPAATWIFCARGAEQARIEALRSAGVRVLQVERSAQGLDLRQVLLELGRAGVGSLLVEGGGRVHGSFLSQGLADEAAFFVAPLLVGGDGLPAVGPLGHERIDQAPRLREVVSRRLGSDILIRGLF</sequence>
<feature type="domain" description="Bacterial bifunctional deaminase-reductase C-terminal" evidence="4">
    <location>
        <begin position="9"/>
        <end position="152"/>
    </location>
</feature>
<dbReference type="PANTHER" id="PTHR38011:SF7">
    <property type="entry name" value="2,5-DIAMINO-6-RIBOSYLAMINO-4(3H)-PYRIMIDINONE 5'-PHOSPHATE REDUCTASE"/>
    <property type="match status" value="1"/>
</dbReference>
<accession>A0A7C2TGE2</accession>
<evidence type="ECO:0000256" key="3">
    <source>
        <dbReference type="ARBA" id="ARBA00023002"/>
    </source>
</evidence>
<dbReference type="GO" id="GO:0008703">
    <property type="term" value="F:5-amino-6-(5-phosphoribosylamino)uracil reductase activity"/>
    <property type="evidence" value="ECO:0007669"/>
    <property type="project" value="InterPro"/>
</dbReference>
<dbReference type="AlphaFoldDB" id="A0A7C2TGE2"/>
<keyword evidence="2" id="KW-0521">NADP</keyword>
<dbReference type="Pfam" id="PF01872">
    <property type="entry name" value="RibD_C"/>
    <property type="match status" value="1"/>
</dbReference>
<evidence type="ECO:0000256" key="2">
    <source>
        <dbReference type="ARBA" id="ARBA00022857"/>
    </source>
</evidence>
<evidence type="ECO:0000259" key="4">
    <source>
        <dbReference type="Pfam" id="PF01872"/>
    </source>
</evidence>
<organism evidence="5">
    <name type="scientific">Desulfurivibrio alkaliphilus</name>
    <dbReference type="NCBI Taxonomy" id="427923"/>
    <lineage>
        <taxon>Bacteria</taxon>
        <taxon>Pseudomonadati</taxon>
        <taxon>Thermodesulfobacteriota</taxon>
        <taxon>Desulfobulbia</taxon>
        <taxon>Desulfobulbales</taxon>
        <taxon>Desulfobulbaceae</taxon>
        <taxon>Desulfurivibrio</taxon>
    </lineage>
</organism>
<dbReference type="InterPro" id="IPR002734">
    <property type="entry name" value="RibDG_C"/>
</dbReference>
<comment type="pathway">
    <text evidence="1">Cofactor biosynthesis; riboflavin biosynthesis.</text>
</comment>
<dbReference type="Proteomes" id="UP000885986">
    <property type="component" value="Unassembled WGS sequence"/>
</dbReference>
<evidence type="ECO:0000313" key="5">
    <source>
        <dbReference type="EMBL" id="HET97940.1"/>
    </source>
</evidence>
<dbReference type="Gene3D" id="3.40.430.10">
    <property type="entry name" value="Dihydrofolate Reductase, subunit A"/>
    <property type="match status" value="1"/>
</dbReference>
<protein>
    <submittedName>
        <fullName evidence="5">RibD family protein</fullName>
    </submittedName>
</protein>
<reference evidence="5" key="1">
    <citation type="journal article" date="2020" name="mSystems">
        <title>Genome- and Community-Level Interaction Insights into Carbon Utilization and Element Cycling Functions of Hydrothermarchaeota in Hydrothermal Sediment.</title>
        <authorList>
            <person name="Zhou Z."/>
            <person name="Liu Y."/>
            <person name="Xu W."/>
            <person name="Pan J."/>
            <person name="Luo Z.H."/>
            <person name="Li M."/>
        </authorList>
    </citation>
    <scope>NUCLEOTIDE SEQUENCE [LARGE SCALE GENOMIC DNA]</scope>
    <source>
        <strain evidence="5">SpSt-1224</strain>
    </source>
</reference>
<name>A0A7C2TGE2_9BACT</name>
<evidence type="ECO:0000256" key="1">
    <source>
        <dbReference type="ARBA" id="ARBA00005104"/>
    </source>
</evidence>
<dbReference type="InterPro" id="IPR024072">
    <property type="entry name" value="DHFR-like_dom_sf"/>
</dbReference>